<dbReference type="SUPFAM" id="SSF48019">
    <property type="entry name" value="post-AAA+ oligomerization domain-like"/>
    <property type="match status" value="1"/>
</dbReference>
<accession>A0A8S5MKA1</accession>
<evidence type="ECO:0000256" key="2">
    <source>
        <dbReference type="ARBA" id="ARBA00022679"/>
    </source>
</evidence>
<evidence type="ECO:0000256" key="7">
    <source>
        <dbReference type="ARBA" id="ARBA00049244"/>
    </source>
</evidence>
<dbReference type="GO" id="GO:0003677">
    <property type="term" value="F:DNA binding"/>
    <property type="evidence" value="ECO:0007669"/>
    <property type="project" value="InterPro"/>
</dbReference>
<dbReference type="PANTHER" id="PTHR34388">
    <property type="entry name" value="DNA POLYMERASE III SUBUNIT DELTA"/>
    <property type="match status" value="1"/>
</dbReference>
<dbReference type="EMBL" id="BK014923">
    <property type="protein sequence ID" value="DAD82640.1"/>
    <property type="molecule type" value="Genomic_DNA"/>
</dbReference>
<evidence type="ECO:0000256" key="6">
    <source>
        <dbReference type="ARBA" id="ARBA00034754"/>
    </source>
</evidence>
<keyword evidence="2" id="KW-0808">Transferase</keyword>
<evidence type="ECO:0000256" key="3">
    <source>
        <dbReference type="ARBA" id="ARBA00022695"/>
    </source>
</evidence>
<keyword evidence="3" id="KW-0548">Nucleotidyltransferase</keyword>
<feature type="domain" description="DNA polymerase III delta subunit-like C-terminal" evidence="8">
    <location>
        <begin position="191"/>
        <end position="302"/>
    </location>
</feature>
<dbReference type="GO" id="GO:0009360">
    <property type="term" value="C:DNA polymerase III complex"/>
    <property type="evidence" value="ECO:0007669"/>
    <property type="project" value="TreeGrafter"/>
</dbReference>
<dbReference type="InterPro" id="IPR048466">
    <property type="entry name" value="DNA_pol3_delta-like_C"/>
</dbReference>
<comment type="catalytic activity">
    <reaction evidence="7">
        <text>DNA(n) + a 2'-deoxyribonucleoside 5'-triphosphate = DNA(n+1) + diphosphate</text>
        <dbReference type="Rhea" id="RHEA:22508"/>
        <dbReference type="Rhea" id="RHEA-COMP:17339"/>
        <dbReference type="Rhea" id="RHEA-COMP:17340"/>
        <dbReference type="ChEBI" id="CHEBI:33019"/>
        <dbReference type="ChEBI" id="CHEBI:61560"/>
        <dbReference type="ChEBI" id="CHEBI:173112"/>
        <dbReference type="EC" id="2.7.7.7"/>
    </reaction>
</comment>
<proteinExistence type="inferred from homology"/>
<dbReference type="Pfam" id="PF21694">
    <property type="entry name" value="DNA_pol3_delta_C"/>
    <property type="match status" value="1"/>
</dbReference>
<dbReference type="EC" id="2.7.7.7" evidence="1"/>
<dbReference type="InterPro" id="IPR008921">
    <property type="entry name" value="DNA_pol3_clamp-load_cplx_C"/>
</dbReference>
<evidence type="ECO:0000313" key="9">
    <source>
        <dbReference type="EMBL" id="DAD82640.1"/>
    </source>
</evidence>
<reference evidence="9" key="1">
    <citation type="journal article" date="2021" name="Proc. Natl. Acad. Sci. U.S.A.">
        <title>A Catalog of Tens of Thousands of Viruses from Human Metagenomes Reveals Hidden Associations with Chronic Diseases.</title>
        <authorList>
            <person name="Tisza M.J."/>
            <person name="Buck C.B."/>
        </authorList>
    </citation>
    <scope>NUCLEOTIDE SEQUENCE</scope>
    <source>
        <strain evidence="9">Ctrpg19</strain>
    </source>
</reference>
<protein>
    <recommendedName>
        <fullName evidence="1">DNA-directed DNA polymerase</fullName>
        <ecNumber evidence="1">2.7.7.7</ecNumber>
    </recommendedName>
</protein>
<comment type="similarity">
    <text evidence="6">Belongs to the DNA polymerase HolA subunit family.</text>
</comment>
<dbReference type="GO" id="GO:0003887">
    <property type="term" value="F:DNA-directed DNA polymerase activity"/>
    <property type="evidence" value="ECO:0007669"/>
    <property type="project" value="UniProtKB-KW"/>
</dbReference>
<evidence type="ECO:0000256" key="1">
    <source>
        <dbReference type="ARBA" id="ARBA00012417"/>
    </source>
</evidence>
<organism evidence="9">
    <name type="scientific">Siphoviridae sp. ctrpg19</name>
    <dbReference type="NCBI Taxonomy" id="2826481"/>
    <lineage>
        <taxon>Viruses</taxon>
        <taxon>Duplodnaviria</taxon>
        <taxon>Heunggongvirae</taxon>
        <taxon>Uroviricota</taxon>
        <taxon>Caudoviricetes</taxon>
    </lineage>
</organism>
<evidence type="ECO:0000256" key="4">
    <source>
        <dbReference type="ARBA" id="ARBA00022705"/>
    </source>
</evidence>
<dbReference type="Gene3D" id="1.20.272.10">
    <property type="match status" value="1"/>
</dbReference>
<evidence type="ECO:0000256" key="5">
    <source>
        <dbReference type="ARBA" id="ARBA00022932"/>
    </source>
</evidence>
<dbReference type="InterPro" id="IPR005790">
    <property type="entry name" value="DNA_polIII_delta"/>
</dbReference>
<keyword evidence="4" id="KW-0235">DNA replication</keyword>
<dbReference type="GO" id="GO:0006261">
    <property type="term" value="P:DNA-templated DNA replication"/>
    <property type="evidence" value="ECO:0007669"/>
    <property type="project" value="TreeGrafter"/>
</dbReference>
<sequence>MELQELSNALKNNSNIESFYIFLNTENTFLSNQYIEEISKVKSLSISYVDELKSLVPDKNDIFGCDVTLSENTLYVYKTDEFVCNDISIKNVKNLIIVCNKIEKNTAELFKKFIIEMPKLQEWQIKDYVYSLADGVDHRKLDWLISICNKDIYRIDNELSKIKIFNKKDRDDVFNQFAEEGAFSDLSNIVVFDLTSAILKRDAKRTSEILEDIKNFNCEPFGVLTLLLNSFRNVINIQLSRDPSAVSLGMKPAQFYAIQKNNCGVYTKEQLVTIFELLSKIEFRVKMGELPVELLIDYMVTNIFAV</sequence>
<evidence type="ECO:0000259" key="8">
    <source>
        <dbReference type="Pfam" id="PF21694"/>
    </source>
</evidence>
<name>A0A8S5MKA1_9CAUD</name>
<keyword evidence="5" id="KW-0239">DNA-directed DNA polymerase</keyword>
<dbReference type="PANTHER" id="PTHR34388:SF1">
    <property type="entry name" value="DNA POLYMERASE III SUBUNIT DELTA"/>
    <property type="match status" value="1"/>
</dbReference>